<organism evidence="12 13">
    <name type="scientific">Maioricimonas rarisocia</name>
    <dbReference type="NCBI Taxonomy" id="2528026"/>
    <lineage>
        <taxon>Bacteria</taxon>
        <taxon>Pseudomonadati</taxon>
        <taxon>Planctomycetota</taxon>
        <taxon>Planctomycetia</taxon>
        <taxon>Planctomycetales</taxon>
        <taxon>Planctomycetaceae</taxon>
        <taxon>Maioricimonas</taxon>
    </lineage>
</organism>
<evidence type="ECO:0000259" key="9">
    <source>
        <dbReference type="PROSITE" id="PS51192"/>
    </source>
</evidence>
<feature type="region of interest" description="Disordered" evidence="8">
    <location>
        <begin position="389"/>
        <end position="411"/>
    </location>
</feature>
<comment type="similarity">
    <text evidence="7">Belongs to the DEAD box helicase family.</text>
</comment>
<keyword evidence="2 7" id="KW-0547">Nucleotide-binding</keyword>
<dbReference type="SUPFAM" id="SSF52540">
    <property type="entry name" value="P-loop containing nucleoside triphosphate hydrolases"/>
    <property type="match status" value="1"/>
</dbReference>
<feature type="domain" description="DEAD-box RNA helicase Q" evidence="11">
    <location>
        <begin position="12"/>
        <end position="40"/>
    </location>
</feature>
<dbReference type="PROSITE" id="PS51195">
    <property type="entry name" value="Q_MOTIF"/>
    <property type="match status" value="1"/>
</dbReference>
<keyword evidence="3 7" id="KW-0378">Hydrolase</keyword>
<keyword evidence="13" id="KW-1185">Reference proteome</keyword>
<evidence type="ECO:0000259" key="10">
    <source>
        <dbReference type="PROSITE" id="PS51194"/>
    </source>
</evidence>
<dbReference type="PROSITE" id="PS51192">
    <property type="entry name" value="HELICASE_ATP_BIND_1"/>
    <property type="match status" value="1"/>
</dbReference>
<evidence type="ECO:0000313" key="12">
    <source>
        <dbReference type="EMBL" id="QDU37801.1"/>
    </source>
</evidence>
<evidence type="ECO:0000256" key="7">
    <source>
        <dbReference type="RuleBase" id="RU000492"/>
    </source>
</evidence>
<dbReference type="GO" id="GO:0016787">
    <property type="term" value="F:hydrolase activity"/>
    <property type="evidence" value="ECO:0007669"/>
    <property type="project" value="UniProtKB-KW"/>
</dbReference>
<dbReference type="Gene3D" id="3.40.50.300">
    <property type="entry name" value="P-loop containing nucleotide triphosphate hydrolases"/>
    <property type="match status" value="2"/>
</dbReference>
<feature type="compositionally biased region" description="Acidic residues" evidence="8">
    <location>
        <begin position="398"/>
        <end position="411"/>
    </location>
</feature>
<dbReference type="EC" id="3.6.4.13" evidence="1"/>
<dbReference type="InterPro" id="IPR001650">
    <property type="entry name" value="Helicase_C-like"/>
</dbReference>
<dbReference type="InterPro" id="IPR027417">
    <property type="entry name" value="P-loop_NTPase"/>
</dbReference>
<feature type="domain" description="Helicase C-terminal" evidence="10">
    <location>
        <begin position="240"/>
        <end position="403"/>
    </location>
</feature>
<keyword evidence="5 7" id="KW-0067">ATP-binding</keyword>
<dbReference type="PROSITE" id="PS00039">
    <property type="entry name" value="DEAD_ATP_HELICASE"/>
    <property type="match status" value="1"/>
</dbReference>
<evidence type="ECO:0000256" key="6">
    <source>
        <dbReference type="PROSITE-ProRule" id="PRU00552"/>
    </source>
</evidence>
<dbReference type="PANTHER" id="PTHR47963:SF8">
    <property type="entry name" value="ATP-DEPENDENT RNA HELICASE DEAD"/>
    <property type="match status" value="1"/>
</dbReference>
<feature type="short sequence motif" description="Q motif" evidence="6">
    <location>
        <begin position="12"/>
        <end position="40"/>
    </location>
</feature>
<evidence type="ECO:0000256" key="4">
    <source>
        <dbReference type="ARBA" id="ARBA00022806"/>
    </source>
</evidence>
<keyword evidence="4 7" id="KW-0347">Helicase</keyword>
<gene>
    <name evidence="12" type="primary">cshA</name>
    <name evidence="12" type="ORF">Mal4_21180</name>
</gene>
<feature type="domain" description="Helicase ATP-binding" evidence="9">
    <location>
        <begin position="43"/>
        <end position="213"/>
    </location>
</feature>
<dbReference type="GO" id="GO:0005840">
    <property type="term" value="C:ribosome"/>
    <property type="evidence" value="ECO:0007669"/>
    <property type="project" value="TreeGrafter"/>
</dbReference>
<dbReference type="PANTHER" id="PTHR47963">
    <property type="entry name" value="DEAD-BOX ATP-DEPENDENT RNA HELICASE 47, MITOCHONDRIAL"/>
    <property type="match status" value="1"/>
</dbReference>
<name>A0A517Z5T3_9PLAN</name>
<dbReference type="GO" id="GO:0005524">
    <property type="term" value="F:ATP binding"/>
    <property type="evidence" value="ECO:0007669"/>
    <property type="project" value="UniProtKB-KW"/>
</dbReference>
<proteinExistence type="inferred from homology"/>
<dbReference type="InterPro" id="IPR044742">
    <property type="entry name" value="DEAD/DEAH_RhlB"/>
</dbReference>
<dbReference type="GO" id="GO:0003724">
    <property type="term" value="F:RNA helicase activity"/>
    <property type="evidence" value="ECO:0007669"/>
    <property type="project" value="UniProtKB-EC"/>
</dbReference>
<accession>A0A517Z5T3</accession>
<dbReference type="GO" id="GO:0009409">
    <property type="term" value="P:response to cold"/>
    <property type="evidence" value="ECO:0007669"/>
    <property type="project" value="TreeGrafter"/>
</dbReference>
<dbReference type="Proteomes" id="UP000320496">
    <property type="component" value="Chromosome"/>
</dbReference>
<dbReference type="InterPro" id="IPR014014">
    <property type="entry name" value="RNA_helicase_DEAD_Q_motif"/>
</dbReference>
<dbReference type="AlphaFoldDB" id="A0A517Z5T3"/>
<sequence length="411" mass="46126">MIHRIDPAERPNTFHELGLGERMLKSLESVGYESPTPIQAELIPRAVSGNDCIGQAHTGTGKTAAFVIPILERIDHDSNDLQALVLSPTRELSEQVANEARRLAVNHECNPALLVGGKPIRNQLNALQKGASIAIGTPGRVIDLIRRGALDLSKLRVVVLDEADRMLDIGFRPDIERILRSCPTERQTLLLSATLPPPVERLARRYMIDPEMFDLSQDSVATDAVAQYYCTVEQHKKFGLLVRLLVQERPQQAIVFCRTKRGADGIFRRLEPRLPGVAAIHGDLQQRVRDRVMKEFRAGETRLLIATDVVGRGIDVSSVSHIINYDVPEDCDDYVHRIGRTGRISSDRTGRAFTFVTPKEGNELTRIEMRVNLLLDHYQIDGFEAFQDRGPRPHVNDQVEEAPEQEEFYVA</sequence>
<dbReference type="GO" id="GO:0005829">
    <property type="term" value="C:cytosol"/>
    <property type="evidence" value="ECO:0007669"/>
    <property type="project" value="TreeGrafter"/>
</dbReference>
<evidence type="ECO:0000256" key="8">
    <source>
        <dbReference type="SAM" id="MobiDB-lite"/>
    </source>
</evidence>
<evidence type="ECO:0000256" key="3">
    <source>
        <dbReference type="ARBA" id="ARBA00022801"/>
    </source>
</evidence>
<dbReference type="KEGG" id="mri:Mal4_21180"/>
<dbReference type="SMART" id="SM00490">
    <property type="entry name" value="HELICc"/>
    <property type="match status" value="1"/>
</dbReference>
<dbReference type="Pfam" id="PF00270">
    <property type="entry name" value="DEAD"/>
    <property type="match status" value="1"/>
</dbReference>
<evidence type="ECO:0000313" key="13">
    <source>
        <dbReference type="Proteomes" id="UP000320496"/>
    </source>
</evidence>
<dbReference type="InterPro" id="IPR050547">
    <property type="entry name" value="DEAD_box_RNA_helicases"/>
</dbReference>
<dbReference type="InterPro" id="IPR014001">
    <property type="entry name" value="Helicase_ATP-bd"/>
</dbReference>
<evidence type="ECO:0000259" key="11">
    <source>
        <dbReference type="PROSITE" id="PS51195"/>
    </source>
</evidence>
<dbReference type="EMBL" id="CP036275">
    <property type="protein sequence ID" value="QDU37801.1"/>
    <property type="molecule type" value="Genomic_DNA"/>
</dbReference>
<evidence type="ECO:0000256" key="2">
    <source>
        <dbReference type="ARBA" id="ARBA00022741"/>
    </source>
</evidence>
<dbReference type="InterPro" id="IPR011545">
    <property type="entry name" value="DEAD/DEAH_box_helicase_dom"/>
</dbReference>
<dbReference type="InterPro" id="IPR000629">
    <property type="entry name" value="RNA-helicase_DEAD-box_CS"/>
</dbReference>
<dbReference type="PROSITE" id="PS51194">
    <property type="entry name" value="HELICASE_CTER"/>
    <property type="match status" value="1"/>
</dbReference>
<dbReference type="Pfam" id="PF00271">
    <property type="entry name" value="Helicase_C"/>
    <property type="match status" value="1"/>
</dbReference>
<protein>
    <recommendedName>
        <fullName evidence="1">RNA helicase</fullName>
        <ecNumber evidence="1">3.6.4.13</ecNumber>
    </recommendedName>
</protein>
<dbReference type="GO" id="GO:0033592">
    <property type="term" value="F:RNA strand annealing activity"/>
    <property type="evidence" value="ECO:0007669"/>
    <property type="project" value="TreeGrafter"/>
</dbReference>
<dbReference type="SMART" id="SM00487">
    <property type="entry name" value="DEXDc"/>
    <property type="match status" value="1"/>
</dbReference>
<dbReference type="CDD" id="cd00268">
    <property type="entry name" value="DEADc"/>
    <property type="match status" value="1"/>
</dbReference>
<reference evidence="12 13" key="1">
    <citation type="submission" date="2019-02" db="EMBL/GenBank/DDBJ databases">
        <title>Deep-cultivation of Planctomycetes and their phenomic and genomic characterization uncovers novel biology.</title>
        <authorList>
            <person name="Wiegand S."/>
            <person name="Jogler M."/>
            <person name="Boedeker C."/>
            <person name="Pinto D."/>
            <person name="Vollmers J."/>
            <person name="Rivas-Marin E."/>
            <person name="Kohn T."/>
            <person name="Peeters S.H."/>
            <person name="Heuer A."/>
            <person name="Rast P."/>
            <person name="Oberbeckmann S."/>
            <person name="Bunk B."/>
            <person name="Jeske O."/>
            <person name="Meyerdierks A."/>
            <person name="Storesund J.E."/>
            <person name="Kallscheuer N."/>
            <person name="Luecker S."/>
            <person name="Lage O.M."/>
            <person name="Pohl T."/>
            <person name="Merkel B.J."/>
            <person name="Hornburger P."/>
            <person name="Mueller R.-W."/>
            <person name="Bruemmer F."/>
            <person name="Labrenz M."/>
            <person name="Spormann A.M."/>
            <person name="Op den Camp H."/>
            <person name="Overmann J."/>
            <person name="Amann R."/>
            <person name="Jetten M.S.M."/>
            <person name="Mascher T."/>
            <person name="Medema M.H."/>
            <person name="Devos D.P."/>
            <person name="Kaster A.-K."/>
            <person name="Ovreas L."/>
            <person name="Rohde M."/>
            <person name="Galperin M.Y."/>
            <person name="Jogler C."/>
        </authorList>
    </citation>
    <scope>NUCLEOTIDE SEQUENCE [LARGE SCALE GENOMIC DNA]</scope>
    <source>
        <strain evidence="12 13">Mal4</strain>
    </source>
</reference>
<evidence type="ECO:0000256" key="5">
    <source>
        <dbReference type="ARBA" id="ARBA00022840"/>
    </source>
</evidence>
<evidence type="ECO:0000256" key="1">
    <source>
        <dbReference type="ARBA" id="ARBA00012552"/>
    </source>
</evidence>
<dbReference type="CDD" id="cd18787">
    <property type="entry name" value="SF2_C_DEAD"/>
    <property type="match status" value="1"/>
</dbReference>